<dbReference type="Pfam" id="PF02661">
    <property type="entry name" value="Fic"/>
    <property type="match status" value="1"/>
</dbReference>
<dbReference type="Gene3D" id="1.20.120.1870">
    <property type="entry name" value="Fic/DOC protein, Fido domain"/>
    <property type="match status" value="1"/>
</dbReference>
<dbReference type="SUPFAM" id="SSF140931">
    <property type="entry name" value="Fic-like"/>
    <property type="match status" value="1"/>
</dbReference>
<comment type="caution">
    <text evidence="2">The sequence shown here is derived from an EMBL/GenBank/DDBJ whole genome shotgun (WGS) entry which is preliminary data.</text>
</comment>
<dbReference type="InterPro" id="IPR003812">
    <property type="entry name" value="Fido"/>
</dbReference>
<dbReference type="AlphaFoldDB" id="A0A7C5V4N2"/>
<gene>
    <name evidence="2" type="ORF">ENL71_01930</name>
</gene>
<dbReference type="PROSITE" id="PS51459">
    <property type="entry name" value="FIDO"/>
    <property type="match status" value="1"/>
</dbReference>
<protein>
    <submittedName>
        <fullName evidence="2">Type II toxin-antitoxin system death-on-curing family toxin</fullName>
    </submittedName>
</protein>
<dbReference type="InterPro" id="IPR036597">
    <property type="entry name" value="Fido-like_dom_sf"/>
</dbReference>
<reference evidence="2" key="1">
    <citation type="journal article" date="2020" name="mSystems">
        <title>Genome- and Community-Level Interaction Insights into Carbon Utilization and Element Cycling Functions of Hydrothermarchaeota in Hydrothermal Sediment.</title>
        <authorList>
            <person name="Zhou Z."/>
            <person name="Liu Y."/>
            <person name="Xu W."/>
            <person name="Pan J."/>
            <person name="Luo Z.H."/>
            <person name="Li M."/>
        </authorList>
    </citation>
    <scope>NUCLEOTIDE SEQUENCE [LARGE SCALE GENOMIC DNA]</scope>
    <source>
        <strain evidence="2">SpSt-102</strain>
    </source>
</reference>
<dbReference type="InterPro" id="IPR053737">
    <property type="entry name" value="Type_II_TA_Toxin"/>
</dbReference>
<accession>A0A7C5V4N2</accession>
<dbReference type="GO" id="GO:0016301">
    <property type="term" value="F:kinase activity"/>
    <property type="evidence" value="ECO:0007669"/>
    <property type="project" value="InterPro"/>
</dbReference>
<evidence type="ECO:0000313" key="2">
    <source>
        <dbReference type="EMBL" id="HHS01285.1"/>
    </source>
</evidence>
<feature type="domain" description="Fido" evidence="1">
    <location>
        <begin position="4"/>
        <end position="122"/>
    </location>
</feature>
<proteinExistence type="predicted"/>
<organism evidence="2">
    <name type="scientific">Caldicellulosiruptor owensensis</name>
    <dbReference type="NCBI Taxonomy" id="55205"/>
    <lineage>
        <taxon>Bacteria</taxon>
        <taxon>Bacillati</taxon>
        <taxon>Bacillota</taxon>
        <taxon>Bacillota incertae sedis</taxon>
        <taxon>Caldicellulosiruptorales</taxon>
        <taxon>Caldicellulosiruptoraceae</taxon>
        <taxon>Caldicellulosiruptor</taxon>
    </lineage>
</organism>
<dbReference type="InterPro" id="IPR006440">
    <property type="entry name" value="Doc"/>
</dbReference>
<sequence>MIMLSIEDVLLIAKKLIERFGGTFGIRDKGLLESSLNSAFQTFDGEELYKTNVEKIAVISYSIIRNHPLIDGNKRLGISVLLILCKLNNIILEYTREEAVDLAIRIAEGSIDIEDVVEWIKKHEKK</sequence>
<dbReference type="NCBIfam" id="TIGR01550">
    <property type="entry name" value="DOC_P1"/>
    <property type="match status" value="1"/>
</dbReference>
<name>A0A7C5V4N2_9FIRM</name>
<dbReference type="EMBL" id="DRUZ01000028">
    <property type="protein sequence ID" value="HHS01285.1"/>
    <property type="molecule type" value="Genomic_DNA"/>
</dbReference>
<evidence type="ECO:0000259" key="1">
    <source>
        <dbReference type="PROSITE" id="PS51459"/>
    </source>
</evidence>
<dbReference type="PANTHER" id="PTHR39426:SF1">
    <property type="entry name" value="HOMOLOGY TO DEATH-ON-CURING PROTEIN OF PHAGE P1"/>
    <property type="match status" value="1"/>
</dbReference>
<dbReference type="PANTHER" id="PTHR39426">
    <property type="entry name" value="HOMOLOGY TO DEATH-ON-CURING PROTEIN OF PHAGE P1"/>
    <property type="match status" value="1"/>
</dbReference>